<evidence type="ECO:0000313" key="7">
    <source>
        <dbReference type="EMBL" id="GAL31553.1"/>
    </source>
</evidence>
<gene>
    <name evidence="7" type="ORF">JCM19240_4984</name>
</gene>
<evidence type="ECO:0000259" key="6">
    <source>
        <dbReference type="Pfam" id="PF07940"/>
    </source>
</evidence>
<dbReference type="PANTHER" id="PTHR39210">
    <property type="entry name" value="HEPARIN-SULFATE LYASE"/>
    <property type="match status" value="1"/>
</dbReference>
<dbReference type="GO" id="GO:0045135">
    <property type="term" value="F:poly(beta-D-mannuronate) lyase activity"/>
    <property type="evidence" value="ECO:0007669"/>
    <property type="project" value="UniProtKB-EC"/>
</dbReference>
<dbReference type="Pfam" id="PF05426">
    <property type="entry name" value="Alginate_lyase"/>
    <property type="match status" value="1"/>
</dbReference>
<dbReference type="PANTHER" id="PTHR39210:SF1">
    <property type="entry name" value="HEPARIN-SULFATE LYASE"/>
    <property type="match status" value="1"/>
</dbReference>
<keyword evidence="2" id="KW-0732">Signal</keyword>
<keyword evidence="3" id="KW-0574">Periplasm</keyword>
<comment type="subcellular location">
    <subcellularLocation>
        <location evidence="1">Periplasm</location>
    </subcellularLocation>
</comment>
<protein>
    <submittedName>
        <fullName evidence="7">Poly(Beta-D-mannuronate) lyase</fullName>
        <ecNumber evidence="7">4.2.2.3</ecNumber>
    </submittedName>
</protein>
<dbReference type="AlphaFoldDB" id="A0A090SXC9"/>
<sequence length="713" mass="80510">MSTLVQPILLTGNEVQQLSKEVGRDTLMGKAIAKNVKDLEAFMRLPIEVPGHGEAGGYEHNRHKQNYTYMNLAGRLFLITGEERYAQFVRELLASYADSYLTFDFHVQKNTNPTGRLFHQILNEHVWLMFSSLAYSCVASTMTEDERQHVIDNLFNPMLDMFTVKYAHDFDRIHNHGIWAVAAVGICGLAVNRREFLDMSVYGLDRDGSGGFLAQISKLFAPSGYYMEGPYYHRYAIRPLCVFAEVLHRHMPELDIFNYKDGVIGRTVEAMLATAYPNGQFPALNDASRTMSINDAGVQVAVSQYAEHYGIDENLLGMAKIQDSVWMHACGLTLSKAFESKSDVGLPFWPSVELNEGPNGDRGAQGFMRVQDKDKDVFQLVMNYGQHGMGHGNFDTLGISYFNRGKEVLREYGFGRWVNVEPKFGGRYLDENKTYARQTIAHNAVTVDETCQNYFDVERADSVHGEPHFFCADHQQMVGMGAFANAHYDGLGQQRSVFMLKHEDFEAPLLIDLFRLTSDCAHQYDYSHQFDGQIIRTNFDYEAHKELNVVSDALGYRHLWNVAQGDVTGSALVSWLQENSYYTWLGTSSNPNGQIIFTRTGANDPSFNLRSEQSFILRTHGEDTLLASVVETHGYFNEEFEQSVNARGVAKEIRVIGHSDSASVVEIETEKTRFTLMVSNDPNVTRDSVNHAEIAGKTYSWVGFYAIEQAVLV</sequence>
<dbReference type="GO" id="GO:0042597">
    <property type="term" value="C:periplasmic space"/>
    <property type="evidence" value="ECO:0007669"/>
    <property type="project" value="UniProtKB-SubCell"/>
</dbReference>
<evidence type="ECO:0000259" key="5">
    <source>
        <dbReference type="Pfam" id="PF05426"/>
    </source>
</evidence>
<feature type="domain" description="Alginate lyase" evidence="5">
    <location>
        <begin position="70"/>
        <end position="274"/>
    </location>
</feature>
<feature type="domain" description="Heparinase II/III-like C-terminal" evidence="6">
    <location>
        <begin position="366"/>
        <end position="623"/>
    </location>
</feature>
<organism evidence="7 8">
    <name type="scientific">Vibrio maritimus</name>
    <dbReference type="NCBI Taxonomy" id="990268"/>
    <lineage>
        <taxon>Bacteria</taxon>
        <taxon>Pseudomonadati</taxon>
        <taxon>Pseudomonadota</taxon>
        <taxon>Gammaproteobacteria</taxon>
        <taxon>Vibrionales</taxon>
        <taxon>Vibrionaceae</taxon>
        <taxon>Vibrio</taxon>
    </lineage>
</organism>
<name>A0A090SXC9_9VIBR</name>
<evidence type="ECO:0000256" key="3">
    <source>
        <dbReference type="ARBA" id="ARBA00022764"/>
    </source>
</evidence>
<dbReference type="EMBL" id="BBMT01000001">
    <property type="protein sequence ID" value="GAL31553.1"/>
    <property type="molecule type" value="Genomic_DNA"/>
</dbReference>
<accession>A0A090SXC9</accession>
<proteinExistence type="predicted"/>
<keyword evidence="4 7" id="KW-0456">Lyase</keyword>
<dbReference type="Pfam" id="PF07940">
    <property type="entry name" value="Hepar_II_III_C"/>
    <property type="match status" value="1"/>
</dbReference>
<dbReference type="OrthoDB" id="9772435at2"/>
<reference evidence="7 8" key="1">
    <citation type="submission" date="2014-09" db="EMBL/GenBank/DDBJ databases">
        <title>Vibrio maritimus JCM 19240. (C210) whole genome shotgun sequence.</title>
        <authorList>
            <person name="Sawabe T."/>
            <person name="Meirelles P."/>
            <person name="Nakanishi M."/>
            <person name="Sayaka M."/>
            <person name="Hattori M."/>
            <person name="Ohkuma M."/>
        </authorList>
    </citation>
    <scope>NUCLEOTIDE SEQUENCE [LARGE SCALE GENOMIC DNA]</scope>
    <source>
        <strain evidence="7 8">JCM 19240</strain>
    </source>
</reference>
<dbReference type="EC" id="4.2.2.3" evidence="7"/>
<dbReference type="InterPro" id="IPR012480">
    <property type="entry name" value="Hepar_II_III_C"/>
</dbReference>
<evidence type="ECO:0000256" key="2">
    <source>
        <dbReference type="ARBA" id="ARBA00022729"/>
    </source>
</evidence>
<evidence type="ECO:0000256" key="4">
    <source>
        <dbReference type="ARBA" id="ARBA00023239"/>
    </source>
</evidence>
<dbReference type="SUPFAM" id="SSF48230">
    <property type="entry name" value="Chondroitin AC/alginate lyase"/>
    <property type="match status" value="1"/>
</dbReference>
<dbReference type="Gene3D" id="1.50.10.100">
    <property type="entry name" value="Chondroitin AC/alginate lyase"/>
    <property type="match status" value="1"/>
</dbReference>
<reference evidence="7 8" key="2">
    <citation type="submission" date="2014-09" db="EMBL/GenBank/DDBJ databases">
        <authorList>
            <consortium name="NBRP consortium"/>
            <person name="Sawabe T."/>
            <person name="Meirelles P."/>
            <person name="Nakanishi M."/>
            <person name="Sayaka M."/>
            <person name="Hattori M."/>
            <person name="Ohkuma M."/>
        </authorList>
    </citation>
    <scope>NUCLEOTIDE SEQUENCE [LARGE SCALE GENOMIC DNA]</scope>
    <source>
        <strain evidence="7 8">JCM 19240</strain>
    </source>
</reference>
<evidence type="ECO:0000313" key="8">
    <source>
        <dbReference type="Proteomes" id="UP000029224"/>
    </source>
</evidence>
<evidence type="ECO:0000256" key="1">
    <source>
        <dbReference type="ARBA" id="ARBA00004418"/>
    </source>
</evidence>
<comment type="caution">
    <text evidence="7">The sequence shown here is derived from an EMBL/GenBank/DDBJ whole genome shotgun (WGS) entry which is preliminary data.</text>
</comment>
<dbReference type="Proteomes" id="UP000029224">
    <property type="component" value="Unassembled WGS sequence"/>
</dbReference>
<dbReference type="Gene3D" id="2.70.98.70">
    <property type="match status" value="1"/>
</dbReference>
<dbReference type="InterPro" id="IPR008929">
    <property type="entry name" value="Chondroitin_lyas"/>
</dbReference>
<keyword evidence="8" id="KW-1185">Reference proteome</keyword>
<dbReference type="InterPro" id="IPR008397">
    <property type="entry name" value="Alginate_lyase_dom"/>
</dbReference>